<dbReference type="STRING" id="593750.Metfor_1252"/>
<evidence type="ECO:0000313" key="6">
    <source>
        <dbReference type="EMBL" id="AGB02295.1"/>
    </source>
</evidence>
<dbReference type="GO" id="GO:0110001">
    <property type="term" value="C:toxin-antitoxin complex"/>
    <property type="evidence" value="ECO:0007669"/>
    <property type="project" value="InterPro"/>
</dbReference>
<dbReference type="PANTHER" id="PTHR34139">
    <property type="entry name" value="UPF0331 PROTEIN MJ0127"/>
    <property type="match status" value="1"/>
</dbReference>
<evidence type="ECO:0000256" key="4">
    <source>
        <dbReference type="ARBA" id="ARBA00022741"/>
    </source>
</evidence>
<reference evidence="7" key="1">
    <citation type="submission" date="2011-12" db="EMBL/GenBank/DDBJ databases">
        <title>Complete sequence of Methanoregula formicicum SMSP.</title>
        <authorList>
            <person name="Lucas S."/>
            <person name="Han J."/>
            <person name="Lapidus A."/>
            <person name="Cheng J.-F."/>
            <person name="Goodwin L."/>
            <person name="Pitluck S."/>
            <person name="Peters L."/>
            <person name="Ovchinnikova G."/>
            <person name="Teshima H."/>
            <person name="Detter J.C."/>
            <person name="Han C."/>
            <person name="Tapia R."/>
            <person name="Land M."/>
            <person name="Hauser L."/>
            <person name="Kyrpides N."/>
            <person name="Ivanova N."/>
            <person name="Pagani I."/>
            <person name="Imachi H."/>
            <person name="Tamaki H."/>
            <person name="Sekiguchi Y."/>
            <person name="Kamagata Y."/>
            <person name="Cadillo-Quiroz H."/>
            <person name="Zinder S."/>
            <person name="Liu W.-T."/>
            <person name="Woyke T."/>
        </authorList>
    </citation>
    <scope>NUCLEOTIDE SEQUENCE [LARGE SCALE GENOMIC DNA]</scope>
    <source>
        <strain evidence="7">DSM 22288 / NBRC 105244 / SMSP</strain>
    </source>
</reference>
<dbReference type="GeneID" id="14310565"/>
<dbReference type="InterPro" id="IPR051813">
    <property type="entry name" value="HepT_RNase_toxin"/>
</dbReference>
<organism evidence="6 7">
    <name type="scientific">Methanoregula formicica (strain DSM 22288 / NBRC 105244 / SMSP)</name>
    <dbReference type="NCBI Taxonomy" id="593750"/>
    <lineage>
        <taxon>Archaea</taxon>
        <taxon>Methanobacteriati</taxon>
        <taxon>Methanobacteriota</taxon>
        <taxon>Stenosarchaea group</taxon>
        <taxon>Methanomicrobia</taxon>
        <taxon>Methanomicrobiales</taxon>
        <taxon>Methanoregulaceae</taxon>
        <taxon>Methanoregula</taxon>
    </lineage>
</organism>
<keyword evidence="4" id="KW-0547">Nucleotide-binding</keyword>
<sequence length="92" mass="10513">MTFEEFKNDRMRIDAVVRNFEIVGEATNHLSPDLKARYPNTDWKSIAGFRDTLIHGYFGVDLEILWDIIVNKIPLLQVEIAAIVAHEKGTGK</sequence>
<dbReference type="Proteomes" id="UP000010824">
    <property type="component" value="Chromosome"/>
</dbReference>
<evidence type="ECO:0000256" key="5">
    <source>
        <dbReference type="ARBA" id="ARBA00022801"/>
    </source>
</evidence>
<evidence type="ECO:0000256" key="2">
    <source>
        <dbReference type="ARBA" id="ARBA00022649"/>
    </source>
</evidence>
<dbReference type="EMBL" id="CP003167">
    <property type="protein sequence ID" value="AGB02295.1"/>
    <property type="molecule type" value="Genomic_DNA"/>
</dbReference>
<dbReference type="OrthoDB" id="318716at2157"/>
<dbReference type="eggNOG" id="arCOG05024">
    <property type="taxonomic scope" value="Archaea"/>
</dbReference>
<protein>
    <recommendedName>
        <fullName evidence="8">Nucleotidyltransferase</fullName>
    </recommendedName>
</protein>
<keyword evidence="3" id="KW-0540">Nuclease</keyword>
<dbReference type="Pfam" id="PF01934">
    <property type="entry name" value="HepT-like"/>
    <property type="match status" value="1"/>
</dbReference>
<dbReference type="InParanoid" id="L0HE63"/>
<keyword evidence="7" id="KW-1185">Reference proteome</keyword>
<evidence type="ECO:0000313" key="7">
    <source>
        <dbReference type="Proteomes" id="UP000010824"/>
    </source>
</evidence>
<dbReference type="KEGG" id="mfo:Metfor_1252"/>
<evidence type="ECO:0008006" key="8">
    <source>
        <dbReference type="Google" id="ProtNLM"/>
    </source>
</evidence>
<accession>L0HE63</accession>
<gene>
    <name evidence="6" type="ordered locus">Metfor_1252</name>
</gene>
<evidence type="ECO:0000256" key="1">
    <source>
        <dbReference type="ARBA" id="ARBA00022553"/>
    </source>
</evidence>
<dbReference type="GO" id="GO:0004540">
    <property type="term" value="F:RNA nuclease activity"/>
    <property type="evidence" value="ECO:0007669"/>
    <property type="project" value="InterPro"/>
</dbReference>
<name>L0HE63_METFS</name>
<keyword evidence="1" id="KW-0597">Phosphoprotein</keyword>
<evidence type="ECO:0000256" key="3">
    <source>
        <dbReference type="ARBA" id="ARBA00022722"/>
    </source>
</evidence>
<dbReference type="PANTHER" id="PTHR34139:SF1">
    <property type="entry name" value="RNASE MJ1380-RELATED"/>
    <property type="match status" value="1"/>
</dbReference>
<keyword evidence="5" id="KW-0378">Hydrolase</keyword>
<dbReference type="InterPro" id="IPR008201">
    <property type="entry name" value="HepT-like"/>
</dbReference>
<dbReference type="RefSeq" id="WP_015285258.1">
    <property type="nucleotide sequence ID" value="NC_019943.1"/>
</dbReference>
<reference evidence="6 7" key="2">
    <citation type="journal article" date="2014" name="Genome Announc.">
        <title>Complete Genome Sequence of Methanoregula formicica SMSPT, a Mesophilic Hydrogenotrophic Methanogen Isolated from a Methanogenic Upflow Anaerobic Sludge Blanket Reactor.</title>
        <authorList>
            <person name="Yamamoto K."/>
            <person name="Tamaki H."/>
            <person name="Cadillo-Quiroz H."/>
            <person name="Imachi H."/>
            <person name="Kyrpides N."/>
            <person name="Woyke T."/>
            <person name="Goodwin L."/>
            <person name="Zinder S.H."/>
            <person name="Kamagata Y."/>
            <person name="Liu W.T."/>
        </authorList>
    </citation>
    <scope>NUCLEOTIDE SEQUENCE [LARGE SCALE GENOMIC DNA]</scope>
    <source>
        <strain evidence="7">DSM 22288 / NBRC 105244 / SMSP</strain>
    </source>
</reference>
<dbReference type="GO" id="GO:0016787">
    <property type="term" value="F:hydrolase activity"/>
    <property type="evidence" value="ECO:0007669"/>
    <property type="project" value="UniProtKB-KW"/>
</dbReference>
<dbReference type="HOGENOM" id="CLU_142825_5_0_2"/>
<dbReference type="GO" id="GO:0000166">
    <property type="term" value="F:nucleotide binding"/>
    <property type="evidence" value="ECO:0007669"/>
    <property type="project" value="UniProtKB-KW"/>
</dbReference>
<dbReference type="AlphaFoldDB" id="L0HE63"/>
<proteinExistence type="predicted"/>
<keyword evidence="2" id="KW-1277">Toxin-antitoxin system</keyword>